<dbReference type="InterPro" id="IPR016135">
    <property type="entry name" value="UBQ-conjugating_enzyme/RWD"/>
</dbReference>
<dbReference type="Gene3D" id="3.10.110.10">
    <property type="entry name" value="Ubiquitin Conjugating Enzyme"/>
    <property type="match status" value="1"/>
</dbReference>
<name>A0ABQ7QKQ8_PLUXY</name>
<dbReference type="Pfam" id="PF06544">
    <property type="entry name" value="Prp3_C"/>
    <property type="match status" value="1"/>
</dbReference>
<dbReference type="PIRSF" id="PIRSF038021">
    <property type="entry name" value="UCP038021_RWDD2"/>
    <property type="match status" value="1"/>
</dbReference>
<dbReference type="CDD" id="cd23829">
    <property type="entry name" value="RWD_RWDD2"/>
    <property type="match status" value="1"/>
</dbReference>
<dbReference type="Proteomes" id="UP000823941">
    <property type="component" value="Chromosome 13"/>
</dbReference>
<accession>A0ABQ7QKQ8</accession>
<evidence type="ECO:0000313" key="3">
    <source>
        <dbReference type="Proteomes" id="UP000823941"/>
    </source>
</evidence>
<dbReference type="CDD" id="cd24163">
    <property type="entry name" value="RWDD2_C"/>
    <property type="match status" value="1"/>
</dbReference>
<dbReference type="InterPro" id="IPR059181">
    <property type="entry name" value="RWDD2A-B_C"/>
</dbReference>
<proteinExistence type="predicted"/>
<dbReference type="InterPro" id="IPR010541">
    <property type="entry name" value="Prp3_C"/>
</dbReference>
<comment type="caution">
    <text evidence="2">The sequence shown here is derived from an EMBL/GenBank/DDBJ whole genome shotgun (WGS) entry which is preliminary data.</text>
</comment>
<dbReference type="EMBL" id="JAHIBW010000013">
    <property type="protein sequence ID" value="KAG7305766.1"/>
    <property type="molecule type" value="Genomic_DNA"/>
</dbReference>
<dbReference type="PANTHER" id="PTHR15955:SF8">
    <property type="entry name" value="RWD DOMAIN-CONTAINING PROTEIN 2B-RELATED"/>
    <property type="match status" value="1"/>
</dbReference>
<sequence>MYSDAKMEQSISDTLSNCLSRQLDEYELLKSMYPGKDEIILSDPKIIQEIEAVIGGSTDFTPRHLDFILKLVVENIKLELCINLPNFYPNEEPDVYVRCNQFNRHQESSLNSQLSAFIRENHLGEVCLYTIVTWLQDNVASFSKTEVIEKPKVEVEKSEVTDKFARYWILSHHIYNKHKRDVILNTSRDFDVTGFCVPGKPGVIYIEGPDGHCKEFWRIIKAMCWKKITLRKIELFEPTQRPTEQKFQCFKELFFHNPSIKNNKHADMGVFSKYMEEIGLNDAFHDFFGLSKD</sequence>
<evidence type="ECO:0000259" key="1">
    <source>
        <dbReference type="PROSITE" id="PS50908"/>
    </source>
</evidence>
<dbReference type="Pfam" id="PF05773">
    <property type="entry name" value="RWD"/>
    <property type="match status" value="1"/>
</dbReference>
<feature type="domain" description="RWD" evidence="1">
    <location>
        <begin position="24"/>
        <end position="142"/>
    </location>
</feature>
<protein>
    <recommendedName>
        <fullName evidence="1">RWD domain-containing protein</fullName>
    </recommendedName>
</protein>
<dbReference type="InterPro" id="IPR017359">
    <property type="entry name" value="Phi-like"/>
</dbReference>
<gene>
    <name evidence="2" type="ORF">JYU34_009894</name>
</gene>
<dbReference type="InterPro" id="IPR006575">
    <property type="entry name" value="RWD_dom"/>
</dbReference>
<evidence type="ECO:0000313" key="2">
    <source>
        <dbReference type="EMBL" id="KAG7305766.1"/>
    </source>
</evidence>
<dbReference type="PANTHER" id="PTHR15955">
    <property type="entry name" value="RWD DOMAIN CONTAINING PROTEIN 2"/>
    <property type="match status" value="1"/>
</dbReference>
<keyword evidence="3" id="KW-1185">Reference proteome</keyword>
<dbReference type="SUPFAM" id="SSF54495">
    <property type="entry name" value="UBC-like"/>
    <property type="match status" value="1"/>
</dbReference>
<dbReference type="PROSITE" id="PS50908">
    <property type="entry name" value="RWD"/>
    <property type="match status" value="1"/>
</dbReference>
<reference evidence="2 3" key="1">
    <citation type="submission" date="2021-06" db="EMBL/GenBank/DDBJ databases">
        <title>A haploid diamondback moth (Plutella xylostella L.) genome assembly resolves 31 chromosomes and identifies a diamide resistance mutation.</title>
        <authorList>
            <person name="Ward C.M."/>
            <person name="Perry K.D."/>
            <person name="Baker G."/>
            <person name="Powis K."/>
            <person name="Heckel D.G."/>
            <person name="Baxter S.W."/>
        </authorList>
    </citation>
    <scope>NUCLEOTIDE SEQUENCE [LARGE SCALE GENOMIC DNA]</scope>
    <source>
        <strain evidence="2 3">LV</strain>
        <tissue evidence="2">Single pupa</tissue>
    </source>
</reference>
<dbReference type="SMART" id="SM00591">
    <property type="entry name" value="RWD"/>
    <property type="match status" value="1"/>
</dbReference>
<organism evidence="2 3">
    <name type="scientific">Plutella xylostella</name>
    <name type="common">Diamondback moth</name>
    <name type="synonym">Plutella maculipennis</name>
    <dbReference type="NCBI Taxonomy" id="51655"/>
    <lineage>
        <taxon>Eukaryota</taxon>
        <taxon>Metazoa</taxon>
        <taxon>Ecdysozoa</taxon>
        <taxon>Arthropoda</taxon>
        <taxon>Hexapoda</taxon>
        <taxon>Insecta</taxon>
        <taxon>Pterygota</taxon>
        <taxon>Neoptera</taxon>
        <taxon>Endopterygota</taxon>
        <taxon>Lepidoptera</taxon>
        <taxon>Glossata</taxon>
        <taxon>Ditrysia</taxon>
        <taxon>Yponomeutoidea</taxon>
        <taxon>Plutellidae</taxon>
        <taxon>Plutella</taxon>
    </lineage>
</organism>